<dbReference type="STRING" id="1798382.A3D77_03770"/>
<dbReference type="InterPro" id="IPR007445">
    <property type="entry name" value="PilO"/>
</dbReference>
<keyword evidence="2" id="KW-1133">Transmembrane helix</keyword>
<reference evidence="3 4" key="1">
    <citation type="journal article" date="2016" name="Nat. Commun.">
        <title>Thousands of microbial genomes shed light on interconnected biogeochemical processes in an aquifer system.</title>
        <authorList>
            <person name="Anantharaman K."/>
            <person name="Brown C.T."/>
            <person name="Hug L.A."/>
            <person name="Sharon I."/>
            <person name="Castelle C.J."/>
            <person name="Probst A.J."/>
            <person name="Thomas B.C."/>
            <person name="Singh A."/>
            <person name="Wilkins M.J."/>
            <person name="Karaoz U."/>
            <person name="Brodie E.L."/>
            <person name="Williams K.H."/>
            <person name="Hubbard S.S."/>
            <person name="Banfield J.F."/>
        </authorList>
    </citation>
    <scope>NUCLEOTIDE SEQUENCE [LARGE SCALE GENOMIC DNA]</scope>
</reference>
<comment type="caution">
    <text evidence="3">The sequence shown here is derived from an EMBL/GenBank/DDBJ whole genome shotgun (WGS) entry which is preliminary data.</text>
</comment>
<dbReference type="EMBL" id="MFJL01000004">
    <property type="protein sequence ID" value="OGG17017.1"/>
    <property type="molecule type" value="Genomic_DNA"/>
</dbReference>
<evidence type="ECO:0000256" key="1">
    <source>
        <dbReference type="SAM" id="MobiDB-lite"/>
    </source>
</evidence>
<name>A0A1F5ZY95_9BACT</name>
<dbReference type="AlphaFoldDB" id="A0A1F5ZY95"/>
<accession>A0A1F5ZY95</accession>
<dbReference type="Proteomes" id="UP000176923">
    <property type="component" value="Unassembled WGS sequence"/>
</dbReference>
<dbReference type="Gene3D" id="3.30.70.60">
    <property type="match status" value="1"/>
</dbReference>
<dbReference type="GO" id="GO:0043683">
    <property type="term" value="P:type IV pilus assembly"/>
    <property type="evidence" value="ECO:0007669"/>
    <property type="project" value="InterPro"/>
</dbReference>
<feature type="compositionally biased region" description="Polar residues" evidence="1">
    <location>
        <begin position="13"/>
        <end position="22"/>
    </location>
</feature>
<feature type="transmembrane region" description="Helical" evidence="2">
    <location>
        <begin position="37"/>
        <end position="58"/>
    </location>
</feature>
<dbReference type="GO" id="GO:0043107">
    <property type="term" value="P:type IV pilus-dependent motility"/>
    <property type="evidence" value="ECO:0007669"/>
    <property type="project" value="InterPro"/>
</dbReference>
<evidence type="ECO:0000256" key="2">
    <source>
        <dbReference type="SAM" id="Phobius"/>
    </source>
</evidence>
<organism evidence="3 4">
    <name type="scientific">Candidatus Gottesmanbacteria bacterium RIFCSPHIGHO2_02_FULL_39_11</name>
    <dbReference type="NCBI Taxonomy" id="1798382"/>
    <lineage>
        <taxon>Bacteria</taxon>
        <taxon>Candidatus Gottesmaniibacteriota</taxon>
    </lineage>
</organism>
<gene>
    <name evidence="3" type="ORF">A3D77_03770</name>
</gene>
<evidence type="ECO:0008006" key="5">
    <source>
        <dbReference type="Google" id="ProtNLM"/>
    </source>
</evidence>
<protein>
    <recommendedName>
        <fullName evidence="5">Type 4 fimbrial biogenesis protein PilO</fullName>
    </recommendedName>
</protein>
<keyword evidence="2" id="KW-0472">Membrane</keyword>
<evidence type="ECO:0000313" key="3">
    <source>
        <dbReference type="EMBL" id="OGG17017.1"/>
    </source>
</evidence>
<dbReference type="InterPro" id="IPR014717">
    <property type="entry name" value="Transl_elong_EF1B/ribsomal_bS6"/>
</dbReference>
<proteinExistence type="predicted"/>
<dbReference type="Pfam" id="PF04350">
    <property type="entry name" value="PilO"/>
    <property type="match status" value="1"/>
</dbReference>
<feature type="region of interest" description="Disordered" evidence="1">
    <location>
        <begin position="1"/>
        <end position="22"/>
    </location>
</feature>
<keyword evidence="2" id="KW-0812">Transmembrane</keyword>
<sequence length="213" mass="23675">MNKENIPPAKTKFTPSASQSGTSSYRRLGELIKEKKMASYLTLTLTFVTLSFFGLFAIRPTLITAISLTRSVSELADLKNQYENKIGDIIRAQGEYEKIRESVPLIDAALPETPSFDTLSQGLERLAQKNTLSIIQLQIEPVPLSKTPFTGSLKQYDFSLTGRGTYLTVNSYVKDLLNWKRVVILSGLDIAHDEATTSGMLRVSIKGTAYYEP</sequence>
<evidence type="ECO:0000313" key="4">
    <source>
        <dbReference type="Proteomes" id="UP000176923"/>
    </source>
</evidence>